<dbReference type="InterPro" id="IPR001810">
    <property type="entry name" value="F-box_dom"/>
</dbReference>
<evidence type="ECO:0000259" key="2">
    <source>
        <dbReference type="PROSITE" id="PS50181"/>
    </source>
</evidence>
<protein>
    <recommendedName>
        <fullName evidence="2">F-box domain-containing protein</fullName>
    </recommendedName>
</protein>
<dbReference type="Proteomes" id="UP000567179">
    <property type="component" value="Unassembled WGS sequence"/>
</dbReference>
<feature type="region of interest" description="Disordered" evidence="1">
    <location>
        <begin position="432"/>
        <end position="461"/>
    </location>
</feature>
<evidence type="ECO:0000313" key="4">
    <source>
        <dbReference type="Proteomes" id="UP000567179"/>
    </source>
</evidence>
<dbReference type="SUPFAM" id="SSF81383">
    <property type="entry name" value="F-box domain"/>
    <property type="match status" value="1"/>
</dbReference>
<keyword evidence="4" id="KW-1185">Reference proteome</keyword>
<dbReference type="AlphaFoldDB" id="A0A8H5B447"/>
<feature type="compositionally biased region" description="Acidic residues" evidence="1">
    <location>
        <begin position="452"/>
        <end position="461"/>
    </location>
</feature>
<sequence>MSVDLPTDIFKVIIGFLDLRDVYAIKLVCREFHDLTKTRALWSSLVRRYVLNQCLPIPGLRGKVLDQLSAPELEQCLCRALRLRRNWVSPLPAIVNRLTLPGIIPKTRIVSMHLIPNHERALLLSLSMQTSPTRKFTLQCWDIEARPPVRLAAYECNRFRGSAVNKESRNGERVIAVLDPHLHILSLDDKLTSEAQDGRFVTTAVFPDETNTIQLFSGSSLLCRGNNGTMHLLDIDSPNSRIHLQSPHQASPVLDVVITSEYILVLRSTHLEFYAITNHFPDNAPSVPTPNSPTAPTLHPLFIYQWQWRIDNAGMTIRRSVPGSTLRTPISILLRYGSYFPWAINILHHYDLQPNHNYIPDSPTTQTNLPFEFPPVLRETIGSPVRLHATSDMAIGSYGTAIWTDSHTEDFYGHADRGQRVAGRFSRRNLRPSGSVKVEREREGEGLGTGVPEEEDEEGEDVSDQVASAVATSVYVHQEEDSWVRIALDETEGRIFLGRDDGCIEVLEYI</sequence>
<proteinExistence type="predicted"/>
<dbReference type="Gene3D" id="1.20.1280.50">
    <property type="match status" value="1"/>
</dbReference>
<name>A0A8H5B447_9AGAR</name>
<feature type="domain" description="F-box" evidence="2">
    <location>
        <begin position="1"/>
        <end position="45"/>
    </location>
</feature>
<gene>
    <name evidence="3" type="ORF">D9619_006279</name>
</gene>
<dbReference type="PROSITE" id="PS50181">
    <property type="entry name" value="FBOX"/>
    <property type="match status" value="1"/>
</dbReference>
<evidence type="ECO:0000313" key="3">
    <source>
        <dbReference type="EMBL" id="KAF5316202.1"/>
    </source>
</evidence>
<reference evidence="3 4" key="1">
    <citation type="journal article" date="2020" name="ISME J.">
        <title>Uncovering the hidden diversity of litter-decomposition mechanisms in mushroom-forming fungi.</title>
        <authorList>
            <person name="Floudas D."/>
            <person name="Bentzer J."/>
            <person name="Ahren D."/>
            <person name="Johansson T."/>
            <person name="Persson P."/>
            <person name="Tunlid A."/>
        </authorList>
    </citation>
    <scope>NUCLEOTIDE SEQUENCE [LARGE SCALE GENOMIC DNA]</scope>
    <source>
        <strain evidence="3 4">CBS 101986</strain>
    </source>
</reference>
<dbReference type="EMBL" id="JAACJJ010000042">
    <property type="protein sequence ID" value="KAF5316202.1"/>
    <property type="molecule type" value="Genomic_DNA"/>
</dbReference>
<dbReference type="InterPro" id="IPR036047">
    <property type="entry name" value="F-box-like_dom_sf"/>
</dbReference>
<dbReference type="OrthoDB" id="3193353at2759"/>
<evidence type="ECO:0000256" key="1">
    <source>
        <dbReference type="SAM" id="MobiDB-lite"/>
    </source>
</evidence>
<comment type="caution">
    <text evidence="3">The sequence shown here is derived from an EMBL/GenBank/DDBJ whole genome shotgun (WGS) entry which is preliminary data.</text>
</comment>
<accession>A0A8H5B447</accession>
<dbReference type="Pfam" id="PF12937">
    <property type="entry name" value="F-box-like"/>
    <property type="match status" value="1"/>
</dbReference>
<organism evidence="3 4">
    <name type="scientific">Psilocybe cf. subviscida</name>
    <dbReference type="NCBI Taxonomy" id="2480587"/>
    <lineage>
        <taxon>Eukaryota</taxon>
        <taxon>Fungi</taxon>
        <taxon>Dikarya</taxon>
        <taxon>Basidiomycota</taxon>
        <taxon>Agaricomycotina</taxon>
        <taxon>Agaricomycetes</taxon>
        <taxon>Agaricomycetidae</taxon>
        <taxon>Agaricales</taxon>
        <taxon>Agaricineae</taxon>
        <taxon>Strophariaceae</taxon>
        <taxon>Psilocybe</taxon>
    </lineage>
</organism>